<evidence type="ECO:0000256" key="1">
    <source>
        <dbReference type="SAM" id="MobiDB-lite"/>
    </source>
</evidence>
<evidence type="ECO:0000313" key="2">
    <source>
        <dbReference type="EMBL" id="CAJ0965202.1"/>
    </source>
</evidence>
<dbReference type="Proteomes" id="UP001176940">
    <property type="component" value="Unassembled WGS sequence"/>
</dbReference>
<sequence length="190" mass="21656">MTRLVCAALCQNSQCRGLARHSGAQWWNGEQMNIASTEGLRGADRRGFSRIRNKSECSSSPPSVDKKRPLPESHIESMSNKQTIVISGQTGVARGLSHSPAYTPNDRKHNKQRKRNIFEAYLSREEVSAGLKRGELIQNRSYILQYYQKLMRCWLQRIRHSGSLRINPKKFHEAFLPSPSLKEHSVSKAH</sequence>
<proteinExistence type="predicted"/>
<feature type="region of interest" description="Disordered" evidence="1">
    <location>
        <begin position="46"/>
        <end position="80"/>
    </location>
</feature>
<feature type="compositionally biased region" description="Basic and acidic residues" evidence="1">
    <location>
        <begin position="64"/>
        <end position="75"/>
    </location>
</feature>
<gene>
    <name evidence="2" type="ORF">RIMI_LOCUS20030898</name>
</gene>
<evidence type="ECO:0000313" key="3">
    <source>
        <dbReference type="Proteomes" id="UP001176940"/>
    </source>
</evidence>
<reference evidence="2" key="1">
    <citation type="submission" date="2023-07" db="EMBL/GenBank/DDBJ databases">
        <authorList>
            <person name="Stuckert A."/>
        </authorList>
    </citation>
    <scope>NUCLEOTIDE SEQUENCE</scope>
</reference>
<protein>
    <submittedName>
        <fullName evidence="2">Uncharacterized protein</fullName>
    </submittedName>
</protein>
<dbReference type="EMBL" id="CAUEEQ010065664">
    <property type="protein sequence ID" value="CAJ0965202.1"/>
    <property type="molecule type" value="Genomic_DNA"/>
</dbReference>
<comment type="caution">
    <text evidence="2">The sequence shown here is derived from an EMBL/GenBank/DDBJ whole genome shotgun (WGS) entry which is preliminary data.</text>
</comment>
<keyword evidence="3" id="KW-1185">Reference proteome</keyword>
<organism evidence="2 3">
    <name type="scientific">Ranitomeya imitator</name>
    <name type="common">mimic poison frog</name>
    <dbReference type="NCBI Taxonomy" id="111125"/>
    <lineage>
        <taxon>Eukaryota</taxon>
        <taxon>Metazoa</taxon>
        <taxon>Chordata</taxon>
        <taxon>Craniata</taxon>
        <taxon>Vertebrata</taxon>
        <taxon>Euteleostomi</taxon>
        <taxon>Amphibia</taxon>
        <taxon>Batrachia</taxon>
        <taxon>Anura</taxon>
        <taxon>Neobatrachia</taxon>
        <taxon>Hyloidea</taxon>
        <taxon>Dendrobatidae</taxon>
        <taxon>Dendrobatinae</taxon>
        <taxon>Ranitomeya</taxon>
    </lineage>
</organism>
<name>A0ABN9MEL1_9NEOB</name>
<accession>A0ABN9MEL1</accession>